<dbReference type="AlphaFoldDB" id="A0A8J2KPY2"/>
<name>A0A8J2KPY2_9HEXA</name>
<keyword evidence="2" id="KW-1185">Reference proteome</keyword>
<dbReference type="Proteomes" id="UP000708208">
    <property type="component" value="Unassembled WGS sequence"/>
</dbReference>
<evidence type="ECO:0000313" key="1">
    <source>
        <dbReference type="EMBL" id="CAG7821837.1"/>
    </source>
</evidence>
<gene>
    <name evidence="1" type="ORF">AFUS01_LOCUS32145</name>
</gene>
<reference evidence="1" key="1">
    <citation type="submission" date="2021-06" db="EMBL/GenBank/DDBJ databases">
        <authorList>
            <person name="Hodson N. C."/>
            <person name="Mongue J. A."/>
            <person name="Jaron S. K."/>
        </authorList>
    </citation>
    <scope>NUCLEOTIDE SEQUENCE</scope>
</reference>
<sequence>MSRSADALLRPGVLDLPQSDRMLKPCKSKLVLSESFQRGSESYIRQQALLYMPWRFEEAQVEVEVERDALAFYEAQRQVIGHNEALYRAKINMPH</sequence>
<evidence type="ECO:0000313" key="2">
    <source>
        <dbReference type="Proteomes" id="UP000708208"/>
    </source>
</evidence>
<dbReference type="EMBL" id="CAJVCH010522981">
    <property type="protein sequence ID" value="CAG7821837.1"/>
    <property type="molecule type" value="Genomic_DNA"/>
</dbReference>
<organism evidence="1 2">
    <name type="scientific">Allacma fusca</name>
    <dbReference type="NCBI Taxonomy" id="39272"/>
    <lineage>
        <taxon>Eukaryota</taxon>
        <taxon>Metazoa</taxon>
        <taxon>Ecdysozoa</taxon>
        <taxon>Arthropoda</taxon>
        <taxon>Hexapoda</taxon>
        <taxon>Collembola</taxon>
        <taxon>Symphypleona</taxon>
        <taxon>Sminthuridae</taxon>
        <taxon>Allacma</taxon>
    </lineage>
</organism>
<proteinExistence type="predicted"/>
<comment type="caution">
    <text evidence="1">The sequence shown here is derived from an EMBL/GenBank/DDBJ whole genome shotgun (WGS) entry which is preliminary data.</text>
</comment>
<protein>
    <submittedName>
        <fullName evidence="1">Uncharacterized protein</fullName>
    </submittedName>
</protein>
<accession>A0A8J2KPY2</accession>